<dbReference type="InterPro" id="IPR023210">
    <property type="entry name" value="NADP_OxRdtase_dom"/>
</dbReference>
<reference evidence="4 5" key="1">
    <citation type="submission" date="2022-10" db="EMBL/GenBank/DDBJ databases">
        <title>Comparative genomic analysis of Cohnella hashimotonis sp. nov., isolated from the International Space Station.</title>
        <authorList>
            <person name="Simpson A."/>
            <person name="Venkateswaran K."/>
        </authorList>
    </citation>
    <scope>NUCLEOTIDE SEQUENCE [LARGE SCALE GENOMIC DNA]</scope>
    <source>
        <strain evidence="4 5">DSM 18997</strain>
    </source>
</reference>
<dbReference type="Proteomes" id="UP001153387">
    <property type="component" value="Unassembled WGS sequence"/>
</dbReference>
<keyword evidence="5" id="KW-1185">Reference proteome</keyword>
<feature type="region of interest" description="Disordered" evidence="2">
    <location>
        <begin position="276"/>
        <end position="303"/>
    </location>
</feature>
<feature type="domain" description="NADP-dependent oxidoreductase" evidence="3">
    <location>
        <begin position="26"/>
        <end position="296"/>
    </location>
</feature>
<evidence type="ECO:0000313" key="5">
    <source>
        <dbReference type="Proteomes" id="UP001153387"/>
    </source>
</evidence>
<dbReference type="GO" id="GO:0016491">
    <property type="term" value="F:oxidoreductase activity"/>
    <property type="evidence" value="ECO:0007669"/>
    <property type="project" value="UniProtKB-KW"/>
</dbReference>
<dbReference type="EMBL" id="JAPDHZ010000008">
    <property type="protein sequence ID" value="MDG0794789.1"/>
    <property type="molecule type" value="Genomic_DNA"/>
</dbReference>
<dbReference type="CDD" id="cd19082">
    <property type="entry name" value="AKR_AKR10A1_2"/>
    <property type="match status" value="1"/>
</dbReference>
<dbReference type="InterPro" id="IPR036812">
    <property type="entry name" value="NAD(P)_OxRdtase_dom_sf"/>
</dbReference>
<organism evidence="4 5">
    <name type="scientific">Cohnella ginsengisoli</name>
    <dbReference type="NCBI Taxonomy" id="425004"/>
    <lineage>
        <taxon>Bacteria</taxon>
        <taxon>Bacillati</taxon>
        <taxon>Bacillota</taxon>
        <taxon>Bacilli</taxon>
        <taxon>Bacillales</taxon>
        <taxon>Paenibacillaceae</taxon>
        <taxon>Cohnella</taxon>
    </lineage>
</organism>
<dbReference type="PANTHER" id="PTHR43364">
    <property type="entry name" value="NADH-SPECIFIC METHYLGLYOXAL REDUCTASE-RELATED"/>
    <property type="match status" value="1"/>
</dbReference>
<accession>A0A9X4KM24</accession>
<dbReference type="AlphaFoldDB" id="A0A9X4KM24"/>
<feature type="compositionally biased region" description="Basic and acidic residues" evidence="2">
    <location>
        <begin position="290"/>
        <end position="299"/>
    </location>
</feature>
<evidence type="ECO:0000256" key="1">
    <source>
        <dbReference type="ARBA" id="ARBA00023002"/>
    </source>
</evidence>
<evidence type="ECO:0000259" key="3">
    <source>
        <dbReference type="Pfam" id="PF00248"/>
    </source>
</evidence>
<dbReference type="InterPro" id="IPR050523">
    <property type="entry name" value="AKR_Detox_Biosynth"/>
</dbReference>
<name>A0A9X4KM24_9BACL</name>
<keyword evidence="1" id="KW-0560">Oxidoreductase</keyword>
<sequence>MEYIDIPGLRLPVSRLIKGTDYFYHHSYELAAANMDAFLALGGNAVDSAHIYCGGQSEEVLGRYMEERGNRDRIVILTKGAHHDQNGPRVNKQAIADDLKVSLERLRTDHIELYALHRDDPDVPVGVIVEALNAHIESGAIGAIGGSNWTWQRLQEANEYAAAHGLVGFTFSSPNLSLAKAKEPYWKDAVSADQATIDWHEKHQLPLLSWSSQARGFFTGRFSPDDRSDADLVRVFYSDDNWERLARAERLAADKGVTAIQIALAYVLNQPFPRMRAHRRPQRGGAPLVRRSDASRADEGGDGLAGFEAGDGLTVWGIAH</sequence>
<dbReference type="Gene3D" id="3.20.20.100">
    <property type="entry name" value="NADP-dependent oxidoreductase domain"/>
    <property type="match status" value="1"/>
</dbReference>
<dbReference type="Pfam" id="PF00248">
    <property type="entry name" value="Aldo_ket_red"/>
    <property type="match status" value="1"/>
</dbReference>
<dbReference type="GO" id="GO:0005829">
    <property type="term" value="C:cytosol"/>
    <property type="evidence" value="ECO:0007669"/>
    <property type="project" value="TreeGrafter"/>
</dbReference>
<dbReference type="PANTHER" id="PTHR43364:SF4">
    <property type="entry name" value="NAD(P)-LINKED OXIDOREDUCTASE SUPERFAMILY PROTEIN"/>
    <property type="match status" value="1"/>
</dbReference>
<evidence type="ECO:0000313" key="4">
    <source>
        <dbReference type="EMBL" id="MDG0794789.1"/>
    </source>
</evidence>
<gene>
    <name evidence="4" type="ORF">OMP38_31155</name>
</gene>
<comment type="caution">
    <text evidence="4">The sequence shown here is derived from an EMBL/GenBank/DDBJ whole genome shotgun (WGS) entry which is preliminary data.</text>
</comment>
<proteinExistence type="predicted"/>
<dbReference type="RefSeq" id="WP_277568515.1">
    <property type="nucleotide sequence ID" value="NZ_JAPDHZ010000008.1"/>
</dbReference>
<protein>
    <submittedName>
        <fullName evidence="4">Aldo/keto reductase</fullName>
    </submittedName>
</protein>
<evidence type="ECO:0000256" key="2">
    <source>
        <dbReference type="SAM" id="MobiDB-lite"/>
    </source>
</evidence>
<dbReference type="SUPFAM" id="SSF51430">
    <property type="entry name" value="NAD(P)-linked oxidoreductase"/>
    <property type="match status" value="1"/>
</dbReference>